<dbReference type="InterPro" id="IPR005119">
    <property type="entry name" value="LysR_subst-bd"/>
</dbReference>
<dbReference type="SUPFAM" id="SSF53850">
    <property type="entry name" value="Periplasmic binding protein-like II"/>
    <property type="match status" value="1"/>
</dbReference>
<comment type="similarity">
    <text evidence="1">Belongs to the LysR transcriptional regulatory family.</text>
</comment>
<name>A0A2T1AMM0_TRISK</name>
<dbReference type="OrthoDB" id="9815174at2"/>
<dbReference type="EMBL" id="PVUF01000001">
    <property type="protein sequence ID" value="PRZ49802.1"/>
    <property type="molecule type" value="Genomic_DNA"/>
</dbReference>
<keyword evidence="2" id="KW-0805">Transcription regulation</keyword>
<evidence type="ECO:0000313" key="7">
    <source>
        <dbReference type="Proteomes" id="UP000237718"/>
    </source>
</evidence>
<dbReference type="Pfam" id="PF00126">
    <property type="entry name" value="HTH_1"/>
    <property type="match status" value="1"/>
</dbReference>
<dbReference type="PANTHER" id="PTHR30537">
    <property type="entry name" value="HTH-TYPE TRANSCRIPTIONAL REGULATOR"/>
    <property type="match status" value="1"/>
</dbReference>
<accession>A0A2T1AMM0</accession>
<dbReference type="PANTHER" id="PTHR30537:SF5">
    <property type="entry name" value="HTH-TYPE TRANSCRIPTIONAL ACTIVATOR TTDR-RELATED"/>
    <property type="match status" value="1"/>
</dbReference>
<dbReference type="InterPro" id="IPR000847">
    <property type="entry name" value="LysR_HTH_N"/>
</dbReference>
<protein>
    <submittedName>
        <fullName evidence="6">LysR family transcriptional regulator</fullName>
    </submittedName>
</protein>
<dbReference type="Pfam" id="PF03466">
    <property type="entry name" value="LysR_substrate"/>
    <property type="match status" value="1"/>
</dbReference>
<evidence type="ECO:0000259" key="5">
    <source>
        <dbReference type="PROSITE" id="PS50931"/>
    </source>
</evidence>
<dbReference type="PROSITE" id="PS50931">
    <property type="entry name" value="HTH_LYSR"/>
    <property type="match status" value="1"/>
</dbReference>
<dbReference type="PRINTS" id="PR00039">
    <property type="entry name" value="HTHLYSR"/>
</dbReference>
<reference evidence="6 7" key="1">
    <citation type="submission" date="2018-03" db="EMBL/GenBank/DDBJ databases">
        <title>Genomic Encyclopedia of Archaeal and Bacterial Type Strains, Phase II (KMG-II): from individual species to whole genera.</title>
        <authorList>
            <person name="Goeker M."/>
        </authorList>
    </citation>
    <scope>NUCLEOTIDE SEQUENCE [LARGE SCALE GENOMIC DNA]</scope>
    <source>
        <strain evidence="6 7">DSM 25328</strain>
    </source>
</reference>
<dbReference type="Gene3D" id="1.10.10.10">
    <property type="entry name" value="Winged helix-like DNA-binding domain superfamily/Winged helix DNA-binding domain"/>
    <property type="match status" value="1"/>
</dbReference>
<dbReference type="GO" id="GO:0003677">
    <property type="term" value="F:DNA binding"/>
    <property type="evidence" value="ECO:0007669"/>
    <property type="project" value="UniProtKB-KW"/>
</dbReference>
<keyword evidence="4" id="KW-0804">Transcription</keyword>
<dbReference type="Gene3D" id="3.40.190.10">
    <property type="entry name" value="Periplasmic binding protein-like II"/>
    <property type="match status" value="2"/>
</dbReference>
<evidence type="ECO:0000256" key="2">
    <source>
        <dbReference type="ARBA" id="ARBA00023015"/>
    </source>
</evidence>
<evidence type="ECO:0000256" key="4">
    <source>
        <dbReference type="ARBA" id="ARBA00023163"/>
    </source>
</evidence>
<sequence length="284" mass="31121">MSVSPFKTPPLEWIRAFEAAARCGSFTAAAAESGLTQSAISQRIGQLEKQLGTSLFFRRARAIELTVDGEAWLPHVRLALTTLRDSSEALFGSGRGQMAISASQSIIELWLLPRLERLGRIAEGQLSIQTMVLGAHEADVDDVIRIRYGAGGWPHDHKLKLFSEKIAPLASPELAGREGHWTDWPRIACSGSRPGWNSWATRFGIATTPVPHLRFDTFLSALGAARAGMGVILASLPLCERDIREGRLVRLSDDTMDHHESYWAIAGSDAIARSQWSELVKVLA</sequence>
<feature type="domain" description="HTH lysR-type" evidence="5">
    <location>
        <begin position="9"/>
        <end position="66"/>
    </location>
</feature>
<organism evidence="6 7">
    <name type="scientific">Tritonibacter scottomollicae</name>
    <name type="common">Epibacterium scottomollicae</name>
    <dbReference type="NCBI Taxonomy" id="483013"/>
    <lineage>
        <taxon>Bacteria</taxon>
        <taxon>Pseudomonadati</taxon>
        <taxon>Pseudomonadota</taxon>
        <taxon>Alphaproteobacteria</taxon>
        <taxon>Rhodobacterales</taxon>
        <taxon>Paracoccaceae</taxon>
        <taxon>Tritonibacter</taxon>
    </lineage>
</organism>
<comment type="caution">
    <text evidence="6">The sequence shown here is derived from an EMBL/GenBank/DDBJ whole genome shotgun (WGS) entry which is preliminary data.</text>
</comment>
<dbReference type="Proteomes" id="UP000237718">
    <property type="component" value="Unassembled WGS sequence"/>
</dbReference>
<dbReference type="AlphaFoldDB" id="A0A2T1AMM0"/>
<dbReference type="GO" id="GO:0003700">
    <property type="term" value="F:DNA-binding transcription factor activity"/>
    <property type="evidence" value="ECO:0007669"/>
    <property type="project" value="InterPro"/>
</dbReference>
<dbReference type="InterPro" id="IPR058163">
    <property type="entry name" value="LysR-type_TF_proteobact-type"/>
</dbReference>
<gene>
    <name evidence="6" type="ORF">CLV89_10114</name>
</gene>
<dbReference type="InterPro" id="IPR036388">
    <property type="entry name" value="WH-like_DNA-bd_sf"/>
</dbReference>
<evidence type="ECO:0000256" key="1">
    <source>
        <dbReference type="ARBA" id="ARBA00009437"/>
    </source>
</evidence>
<proteinExistence type="inferred from homology"/>
<keyword evidence="3" id="KW-0238">DNA-binding</keyword>
<dbReference type="RefSeq" id="WP_106161317.1">
    <property type="nucleotide sequence ID" value="NZ_PVUF01000001.1"/>
</dbReference>
<dbReference type="FunFam" id="1.10.10.10:FF:000001">
    <property type="entry name" value="LysR family transcriptional regulator"/>
    <property type="match status" value="1"/>
</dbReference>
<dbReference type="InterPro" id="IPR036390">
    <property type="entry name" value="WH_DNA-bd_sf"/>
</dbReference>
<dbReference type="SUPFAM" id="SSF46785">
    <property type="entry name" value="Winged helix' DNA-binding domain"/>
    <property type="match status" value="1"/>
</dbReference>
<evidence type="ECO:0000313" key="6">
    <source>
        <dbReference type="EMBL" id="PRZ49802.1"/>
    </source>
</evidence>
<evidence type="ECO:0000256" key="3">
    <source>
        <dbReference type="ARBA" id="ARBA00023125"/>
    </source>
</evidence>